<dbReference type="Pfam" id="PF17962">
    <property type="entry name" value="bMG6"/>
    <property type="match status" value="1"/>
</dbReference>
<reference evidence="7" key="1">
    <citation type="journal article" date="2015" name="Genome Announc.">
        <title>High-Quality Draft Genome Sequence of Desulfovibrio carbinoliphilus FW-101-2B, an Organic Acid-Oxidizing Sulfate-Reducing Bacterium Isolated from Uranium(VI)-Contaminated Groundwater.</title>
        <authorList>
            <person name="Ramsay B.D."/>
            <person name="Hwang C."/>
            <person name="Woo H.L."/>
            <person name="Carroll S.L."/>
            <person name="Lucas S."/>
            <person name="Han J."/>
            <person name="Lapidus A.L."/>
            <person name="Cheng J.F."/>
            <person name="Goodwin L.A."/>
            <person name="Pitluck S."/>
            <person name="Peters L."/>
            <person name="Chertkov O."/>
            <person name="Held B."/>
            <person name="Detter J.C."/>
            <person name="Han C.S."/>
            <person name="Tapia R."/>
            <person name="Land M.L."/>
            <person name="Hauser L.J."/>
            <person name="Kyrpides N.C."/>
            <person name="Ivanova N.N."/>
            <person name="Mikhailova N."/>
            <person name="Pagani I."/>
            <person name="Woyke T."/>
            <person name="Arkin A.P."/>
            <person name="Dehal P."/>
            <person name="Chivian D."/>
            <person name="Criddle C.S."/>
            <person name="Wu W."/>
            <person name="Chakraborty R."/>
            <person name="Hazen T.C."/>
            <person name="Fields M.W."/>
        </authorList>
    </citation>
    <scope>NUCLEOTIDE SEQUENCE [LARGE SCALE GENOMIC DNA]</scope>
    <source>
        <strain evidence="7">FW-101-2B</strain>
    </source>
</reference>
<dbReference type="OrthoDB" id="9767116at2"/>
<dbReference type="SMART" id="SM01419">
    <property type="entry name" value="Thiol-ester_cl"/>
    <property type="match status" value="1"/>
</dbReference>
<comment type="similarity">
    <text evidence="1">Belongs to the protease inhibitor I39 (alpha-2-macroglobulin) family. Bacterial alpha-2-macroglobulin subfamily.</text>
</comment>
<dbReference type="Pfam" id="PF07703">
    <property type="entry name" value="A2M_BRD"/>
    <property type="match status" value="1"/>
</dbReference>
<dbReference type="InterPro" id="IPR011625">
    <property type="entry name" value="A2M_N_BRD"/>
</dbReference>
<evidence type="ECO:0000256" key="1">
    <source>
        <dbReference type="ARBA" id="ARBA00010556"/>
    </source>
</evidence>
<keyword evidence="3" id="KW-0472">Membrane</keyword>
<dbReference type="SMART" id="SM01359">
    <property type="entry name" value="A2M_N_2"/>
    <property type="match status" value="1"/>
</dbReference>
<evidence type="ECO:0000256" key="3">
    <source>
        <dbReference type="SAM" id="Phobius"/>
    </source>
</evidence>
<keyword evidence="3" id="KW-1133">Transmembrane helix</keyword>
<dbReference type="InterPro" id="IPR041246">
    <property type="entry name" value="Bact_MG10"/>
</dbReference>
<proteinExistence type="inferred from homology"/>
<dbReference type="eggNOG" id="COG2373">
    <property type="taxonomic scope" value="Bacteria"/>
</dbReference>
<feature type="transmembrane region" description="Helical" evidence="3">
    <location>
        <begin position="16"/>
        <end position="33"/>
    </location>
</feature>
<dbReference type="RefSeq" id="WP_009182901.1">
    <property type="nucleotide sequence ID" value="NZ_CM001368.1"/>
</dbReference>
<dbReference type="InterPro" id="IPR047565">
    <property type="entry name" value="Alpha-macroglob_thiol-ester_cl"/>
</dbReference>
<dbReference type="Pfam" id="PF00207">
    <property type="entry name" value="A2M"/>
    <property type="match status" value="1"/>
</dbReference>
<keyword evidence="2" id="KW-0732">Signal</keyword>
<dbReference type="InterPro" id="IPR049120">
    <property type="entry name" value="A2M_bMG2"/>
</dbReference>
<gene>
    <name evidence="6" type="ORF">DFW101_3581</name>
</gene>
<dbReference type="InterPro" id="IPR011626">
    <property type="entry name" value="Alpha-macroglobulin_TED"/>
</dbReference>
<sequence>MNETHPGTRRETGKNWLIAALALIALLELVLLIRRPAAPPAPPAPDGREAAAPAADAVRVAGMAMDPERGRYLLLAFDRPVAGARDGASPAGDPAAIEPPTPGRWTWVSPYMLRFEPKDGFAQATTYSVRLLPQGFLPPSQTLAGQDVWQASYGSFEVARLTAHLEPAPEGGAMVVVRGEAAFNRNVDPKALADHIALVDPRDPGKTVAVSLTTSYATKKIGFVSDPVEKTPQQRDVKVVITPGVKPEKGDITLAREAVAVIPVVLDPHLRLREVKAASEEGASTVRLTLSTPVEANDATADHLKIEPEVEGNLSADGGDLVVSGPFEPGREYAVTLEKGLAAADGAVLGETVSRTVRIPDLEPSVDFKDQGMFLSKNGYKNLAVKSINTNAAELSIDRVYYNNLFPLFSMDYSAFDDEASGSGVNSSLGDRIYHDRIPLRYKSNSAVVTPVNLEKYIEGQEPGLYRVALTVPGKFEGFQRFVLVTDIGIVAKHGVDDFLVWTASYSSLAPLAGASVRILSYQNQELAAGSTDAQGLFRAKISPAIMSDKRPYLIVVQKGADTSFLLYDRFRVDTTGLDVAGAVMPATGYTAFVYGERDIYRPGETLEGLAVVRDARLGLPPSMPVTIRLSDPRGRKLGEQAVVTGAEGMVSLRQTLPTQSLTGAYVIEIVAGETVIGQYRFQVEEFVPDRVSVSVSSETAAAGPGEALPFAVSGRYLFGAPGSGLPVEVRARLIKAPFAPKGFEDYTFGDPEKSFEDTEILEETGALDADGKAAFEAALPGDLAPPAALEAVFTARVREGGGRGVTGLARTPVHVYAAYPGLKRLKSEAATPGKPLRFDFVVVAPDGTLAEGDAELTATLYRDTWQTVLRKGPDGSYKYESVRDPKTVDTRPVAAKGGRGSVTFTPPSFGSYRLVLSDASGAASQLEFYAGGFGYSPWAVENPGRLELKPDKADYVSGETATFQVRAPFAGKLLVTVEGSGVHDVQVVNLPGNTGQISVPVKPEYMPGVYVTATLVRKAADVVADAPSRAYGAVPIPVDQASGRLPLSLSAPAEMRPGGKLTAEVSAPAGAIVTVAAVDEGILQLIAQKTPDPFAFFYAKRQLQVETFDTFSLLLPEVPPVMGKALAGGGDSLEDLSNFVRSQSPAIKTVAYWSGPVTVGPDGKARVSFDIPEFQGQVRLMAAAVSGRRFAAAEARTLVKSPLVLLPSFPRFLSFGDAAKIPVTVRNDTGKDGTFAVSLTATGPVKVEDPTRTVALAKGAAATVEFPVVAGNAEGVAVFAVAVSGGGESSSDGARLPVRSPLPARTSVRSGALEAASLTVPDLASGEFLPGTARRDVTVGRFPLIRFTGNLRSLLGYPYGCIEQTVSKAFPLLYFADLARALDPAAFEALSPQAMVQSAIRRVTGMQLYNGGFSMWPGGEEPQAWMSLYATHFLIEAKQAGFPVDPSLLSQALAFAGETGRGADLAKPEGLNLAAYALFVQARAGRADIGAMDNLRDSQAKKLPPEARGLLGAAYAAVGNTRAADILVSGPVPPAEPRKETGGNLDSTLRNKALFLSALLDAAPADPRLGSLAAEVGRLLEGEAYPSTQENAFALLALGKFYARQQAKKPFSGLVSAGSGVLSDFTSGKVLTLRGIDQEGDLKISLDQGFEPGACFYSVRTRGIPTPAAYTPQAAGIEIARTYLTRDGQPLDLNAVPQGALAVVKFSVRAAAGPVANVVLENLLPAGLEIENPRLATTERLPWMEPEAEAGDGPKAEPAALDLRDDRVLLFTDLPDAKWHTFYALVRAVTPGVFTLPPAQAEAMYAPELRASGDMSRLTVTNNSQ</sequence>
<dbReference type="GO" id="GO:0004866">
    <property type="term" value="F:endopeptidase inhibitor activity"/>
    <property type="evidence" value="ECO:0007669"/>
    <property type="project" value="InterPro"/>
</dbReference>
<evidence type="ECO:0000313" key="7">
    <source>
        <dbReference type="Proteomes" id="UP000004662"/>
    </source>
</evidence>
<evidence type="ECO:0000259" key="4">
    <source>
        <dbReference type="SMART" id="SM01359"/>
    </source>
</evidence>
<dbReference type="Pfam" id="PF11974">
    <property type="entry name" value="bMG3"/>
    <property type="match status" value="1"/>
</dbReference>
<feature type="domain" description="Alpha-2-macroglobulin bait region" evidence="4">
    <location>
        <begin position="947"/>
        <end position="1086"/>
    </location>
</feature>
<dbReference type="CDD" id="cd02891">
    <property type="entry name" value="A2M_like"/>
    <property type="match status" value="1"/>
</dbReference>
<dbReference type="Pfam" id="PF17973">
    <property type="entry name" value="bMG10"/>
    <property type="match status" value="1"/>
</dbReference>
<dbReference type="InterPro" id="IPR008930">
    <property type="entry name" value="Terpenoid_cyclase/PrenylTrfase"/>
</dbReference>
<keyword evidence="7" id="KW-1185">Reference proteome</keyword>
<name>G7Q5L8_9BACT</name>
<dbReference type="InterPro" id="IPR021868">
    <property type="entry name" value="Alpha_2_Macroglob_MG3"/>
</dbReference>
<dbReference type="Gene3D" id="2.60.40.3710">
    <property type="match status" value="1"/>
</dbReference>
<dbReference type="InterPro" id="IPR041203">
    <property type="entry name" value="Bact_A2M_MG5"/>
</dbReference>
<accession>G7Q5L8</accession>
<keyword evidence="3" id="KW-0812">Transmembrane</keyword>
<dbReference type="InterPro" id="IPR051802">
    <property type="entry name" value="YfhM-like"/>
</dbReference>
<dbReference type="Pfam" id="PF01835">
    <property type="entry name" value="MG2"/>
    <property type="match status" value="1"/>
</dbReference>
<dbReference type="STRING" id="694327.DFW101_3581"/>
<dbReference type="InterPro" id="IPR001599">
    <property type="entry name" value="Macroglobln_a2"/>
</dbReference>
<evidence type="ECO:0000256" key="2">
    <source>
        <dbReference type="ARBA" id="ARBA00022729"/>
    </source>
</evidence>
<dbReference type="PANTHER" id="PTHR40094">
    <property type="entry name" value="ALPHA-2-MACROGLOBULIN HOMOLOG"/>
    <property type="match status" value="1"/>
</dbReference>
<dbReference type="GO" id="GO:0005615">
    <property type="term" value="C:extracellular space"/>
    <property type="evidence" value="ECO:0007669"/>
    <property type="project" value="InterPro"/>
</dbReference>
<dbReference type="Proteomes" id="UP000004662">
    <property type="component" value="Chromosome"/>
</dbReference>
<dbReference type="PANTHER" id="PTHR40094:SF1">
    <property type="entry name" value="UBIQUITIN DOMAIN-CONTAINING PROTEIN"/>
    <property type="match status" value="1"/>
</dbReference>
<evidence type="ECO:0000313" key="6">
    <source>
        <dbReference type="EMBL" id="EHJ49577.1"/>
    </source>
</evidence>
<dbReference type="Pfam" id="PF21142">
    <property type="entry name" value="A2M_bMG2"/>
    <property type="match status" value="1"/>
</dbReference>
<dbReference type="Gene3D" id="1.50.10.20">
    <property type="match status" value="1"/>
</dbReference>
<dbReference type="SMART" id="SM01360">
    <property type="entry name" value="A2M"/>
    <property type="match status" value="1"/>
</dbReference>
<dbReference type="SUPFAM" id="SSF48239">
    <property type="entry name" value="Terpenoid cyclases/Protein prenyltransferases"/>
    <property type="match status" value="1"/>
</dbReference>
<dbReference type="Pfam" id="PF07678">
    <property type="entry name" value="TED_complement"/>
    <property type="match status" value="1"/>
</dbReference>
<dbReference type="InterPro" id="IPR041462">
    <property type="entry name" value="Bact_A2M_MG6"/>
</dbReference>
<feature type="domain" description="Alpha-2-macroglobulin" evidence="5">
    <location>
        <begin position="1151"/>
        <end position="1240"/>
    </location>
</feature>
<dbReference type="Gene3D" id="2.60.40.1930">
    <property type="match status" value="1"/>
</dbReference>
<organism evidence="6 7">
    <name type="scientific">Solidesulfovibrio carbinoliphilus subsp. oakridgensis</name>
    <dbReference type="NCBI Taxonomy" id="694327"/>
    <lineage>
        <taxon>Bacteria</taxon>
        <taxon>Pseudomonadati</taxon>
        <taxon>Thermodesulfobacteriota</taxon>
        <taxon>Desulfovibrionia</taxon>
        <taxon>Desulfovibrionales</taxon>
        <taxon>Desulfovibrionaceae</taxon>
        <taxon>Solidesulfovibrio</taxon>
    </lineage>
</organism>
<evidence type="ECO:0000259" key="5">
    <source>
        <dbReference type="SMART" id="SM01360"/>
    </source>
</evidence>
<dbReference type="HOGENOM" id="CLU_000965_1_0_7"/>
<protein>
    <submittedName>
        <fullName evidence="6">Alpha-2-macroglobulin domain protein 2</fullName>
    </submittedName>
</protein>
<dbReference type="EMBL" id="CM001368">
    <property type="protein sequence ID" value="EHJ49577.1"/>
    <property type="molecule type" value="Genomic_DNA"/>
</dbReference>
<dbReference type="Pfam" id="PF17972">
    <property type="entry name" value="bMG5"/>
    <property type="match status" value="1"/>
</dbReference>
<dbReference type="InterPro" id="IPR002890">
    <property type="entry name" value="MG2"/>
</dbReference>